<evidence type="ECO:0000313" key="1">
    <source>
        <dbReference type="EMBL" id="WOB11216.1"/>
    </source>
</evidence>
<name>A0ABZ0D6S0_9BURK</name>
<dbReference type="EMBL" id="CP136337">
    <property type="protein sequence ID" value="WOB11216.1"/>
    <property type="molecule type" value="Genomic_DNA"/>
</dbReference>
<proteinExistence type="predicted"/>
<keyword evidence="1" id="KW-0614">Plasmid</keyword>
<sequence>MTTPVCEYAGKDLPQLIQRAIARCMDPAFPVKLNAPERVALATLLRRVEAKDGSASFWVKRCNLAELFEKVERTVSNWLQALEDAGLIVKEQGRTRWGNFSCITVCLTEAATKLLGLQEASSSIRKKTSAGHKEGFNRDSLYERHLAEPARTLSTAGRSGNRSVPDDCLPLLDLGLSESAVFKLMRICTEHKKRLGSIVTARLEAIRGSRNRFAYLRKLASDNIDYASLHALEVEKAEKVEAVKQTQSIVQTSRREYEDAWIQPRPGLRFFLRRGGVPDEYHLVEGTWRLVGAVIGERLLKLFERIDKERPPRLNEMSTS</sequence>
<gene>
    <name evidence="1" type="ORF">RXV79_26660</name>
</gene>
<dbReference type="Proteomes" id="UP001303946">
    <property type="component" value="Plasmid unnamed1"/>
</dbReference>
<geneLocation type="plasmid" evidence="1 2">
    <name>unnamed1</name>
</geneLocation>
<evidence type="ECO:0000313" key="2">
    <source>
        <dbReference type="Proteomes" id="UP001303946"/>
    </source>
</evidence>
<protein>
    <submittedName>
        <fullName evidence="1">Uncharacterized protein</fullName>
    </submittedName>
</protein>
<reference evidence="1 2" key="1">
    <citation type="submission" date="2023-10" db="EMBL/GenBank/DDBJ databases">
        <title>Bacteria for the degradation of biodegradable plastic PBAT(Polybutylene adipate terephthalate).</title>
        <authorList>
            <person name="Weon H.-Y."/>
            <person name="Yeon J."/>
        </authorList>
    </citation>
    <scope>NUCLEOTIDE SEQUENCE [LARGE SCALE GENOMIC DNA]</scope>
    <source>
        <strain evidence="1 2">SBD 7-3</strain>
        <plasmid evidence="1 2">unnamed1</plasmid>
    </source>
</reference>
<dbReference type="RefSeq" id="WP_316704406.1">
    <property type="nucleotide sequence ID" value="NZ_CP136337.1"/>
</dbReference>
<organism evidence="1 2">
    <name type="scientific">Piscinibacter gummiphilus</name>
    <dbReference type="NCBI Taxonomy" id="946333"/>
    <lineage>
        <taxon>Bacteria</taxon>
        <taxon>Pseudomonadati</taxon>
        <taxon>Pseudomonadota</taxon>
        <taxon>Betaproteobacteria</taxon>
        <taxon>Burkholderiales</taxon>
        <taxon>Sphaerotilaceae</taxon>
        <taxon>Piscinibacter</taxon>
    </lineage>
</organism>
<accession>A0ABZ0D6S0</accession>
<keyword evidence="2" id="KW-1185">Reference proteome</keyword>